<proteinExistence type="predicted"/>
<gene>
    <name evidence="1" type="ORF">L1987_55147</name>
</gene>
<keyword evidence="2" id="KW-1185">Reference proteome</keyword>
<organism evidence="1 2">
    <name type="scientific">Smallanthus sonchifolius</name>
    <dbReference type="NCBI Taxonomy" id="185202"/>
    <lineage>
        <taxon>Eukaryota</taxon>
        <taxon>Viridiplantae</taxon>
        <taxon>Streptophyta</taxon>
        <taxon>Embryophyta</taxon>
        <taxon>Tracheophyta</taxon>
        <taxon>Spermatophyta</taxon>
        <taxon>Magnoliopsida</taxon>
        <taxon>eudicotyledons</taxon>
        <taxon>Gunneridae</taxon>
        <taxon>Pentapetalae</taxon>
        <taxon>asterids</taxon>
        <taxon>campanulids</taxon>
        <taxon>Asterales</taxon>
        <taxon>Asteraceae</taxon>
        <taxon>Asteroideae</taxon>
        <taxon>Heliantheae alliance</taxon>
        <taxon>Millerieae</taxon>
        <taxon>Smallanthus</taxon>
    </lineage>
</organism>
<name>A0ACB9E9I0_9ASTR</name>
<comment type="caution">
    <text evidence="1">The sequence shown here is derived from an EMBL/GenBank/DDBJ whole genome shotgun (WGS) entry which is preliminary data.</text>
</comment>
<evidence type="ECO:0000313" key="1">
    <source>
        <dbReference type="EMBL" id="KAI3755350.1"/>
    </source>
</evidence>
<protein>
    <submittedName>
        <fullName evidence="1">Uncharacterized protein</fullName>
    </submittedName>
</protein>
<dbReference type="Proteomes" id="UP001056120">
    <property type="component" value="Linkage Group LG18"/>
</dbReference>
<dbReference type="EMBL" id="CM042035">
    <property type="protein sequence ID" value="KAI3755350.1"/>
    <property type="molecule type" value="Genomic_DNA"/>
</dbReference>
<reference evidence="1 2" key="2">
    <citation type="journal article" date="2022" name="Mol. Ecol. Resour.">
        <title>The genomes of chicory, endive, great burdock and yacon provide insights into Asteraceae paleo-polyploidization history and plant inulin production.</title>
        <authorList>
            <person name="Fan W."/>
            <person name="Wang S."/>
            <person name="Wang H."/>
            <person name="Wang A."/>
            <person name="Jiang F."/>
            <person name="Liu H."/>
            <person name="Zhao H."/>
            <person name="Xu D."/>
            <person name="Zhang Y."/>
        </authorList>
    </citation>
    <scope>NUCLEOTIDE SEQUENCE [LARGE SCALE GENOMIC DNA]</scope>
    <source>
        <strain evidence="2">cv. Yunnan</strain>
        <tissue evidence="1">Leaves</tissue>
    </source>
</reference>
<evidence type="ECO:0000313" key="2">
    <source>
        <dbReference type="Proteomes" id="UP001056120"/>
    </source>
</evidence>
<accession>A0ACB9E9I0</accession>
<sequence>MIVDDEINDTIVRLLKSGVKLHAIIDAFHSGTILDLPNVYSMKKNAWIDNRPLSGVFKGTTGRHTISISACEDDQLVADTSVSEYSDFYDRDCNEGCICWHA</sequence>
<reference evidence="2" key="1">
    <citation type="journal article" date="2022" name="Mol. Ecol. Resour.">
        <title>The genomes of chicory, endive, great burdock and yacon provide insights into Asteraceae palaeo-polyploidization history and plant inulin production.</title>
        <authorList>
            <person name="Fan W."/>
            <person name="Wang S."/>
            <person name="Wang H."/>
            <person name="Wang A."/>
            <person name="Jiang F."/>
            <person name="Liu H."/>
            <person name="Zhao H."/>
            <person name="Xu D."/>
            <person name="Zhang Y."/>
        </authorList>
    </citation>
    <scope>NUCLEOTIDE SEQUENCE [LARGE SCALE GENOMIC DNA]</scope>
    <source>
        <strain evidence="2">cv. Yunnan</strain>
    </source>
</reference>